<name>A0ABX6C112_9CHLR</name>
<evidence type="ECO:0000313" key="2">
    <source>
        <dbReference type="EMBL" id="QFG02972.1"/>
    </source>
</evidence>
<dbReference type="EMBL" id="CP042829">
    <property type="protein sequence ID" value="QFG02972.1"/>
    <property type="molecule type" value="Genomic_DNA"/>
</dbReference>
<reference evidence="2 3" key="1">
    <citation type="submission" date="2019-08" db="EMBL/GenBank/DDBJ databases">
        <authorList>
            <person name="Toschakov S.V."/>
        </authorList>
    </citation>
    <scope>NUCLEOTIDE SEQUENCE [LARGE SCALE GENOMIC DNA]</scope>
    <source>
        <strain evidence="2 3">3753O</strain>
    </source>
</reference>
<organism evidence="2 3">
    <name type="scientific">Tepidiforma bonchosmolovskayae</name>
    <dbReference type="NCBI Taxonomy" id="2601677"/>
    <lineage>
        <taxon>Bacteria</taxon>
        <taxon>Bacillati</taxon>
        <taxon>Chloroflexota</taxon>
        <taxon>Tepidiformia</taxon>
        <taxon>Tepidiformales</taxon>
        <taxon>Tepidiformaceae</taxon>
        <taxon>Tepidiforma</taxon>
    </lineage>
</organism>
<dbReference type="RefSeq" id="WP_158066890.1">
    <property type="nucleotide sequence ID" value="NZ_CP042829.1"/>
</dbReference>
<protein>
    <recommendedName>
        <fullName evidence="4">ClpX-type ZB domain-containing protein</fullName>
    </recommendedName>
</protein>
<gene>
    <name evidence="2" type="ORF">Tbon_06580</name>
</gene>
<keyword evidence="3" id="KW-1185">Reference proteome</keyword>
<sequence>MDTRFSSPPDLTVVCAWCEAVVRSGAAGPVSHGICRECARSFLERLPFAYLEAIADDDGTVTLLSGYRFPLAEVRQDGSPPRLPGFPTAKGEGG</sequence>
<accession>A0ABX6C112</accession>
<dbReference type="Proteomes" id="UP000326331">
    <property type="component" value="Chromosome"/>
</dbReference>
<proteinExistence type="predicted"/>
<reference evidence="2 3" key="2">
    <citation type="submission" date="2019-10" db="EMBL/GenBank/DDBJ databases">
        <title>Thermopilla bonchosmolovskayae gen. nov., sp. nov., a moderately thermophilic Chloroflexi bacterium from a Chukotka hot spring (Arctic, Russia), representing a novel classis Thermopillaia, which include previously uncultivated lineage OLB14.</title>
        <authorList>
            <person name="Kochetkova T.V."/>
            <person name="Zayulina K.S."/>
            <person name="Zhigarkov V.S."/>
            <person name="Minaev N.V."/>
            <person name="Novikov A."/>
            <person name="Toshchakov S.V."/>
            <person name="Elcheninov A.G."/>
            <person name="Kublanov I.V."/>
        </authorList>
    </citation>
    <scope>NUCLEOTIDE SEQUENCE [LARGE SCALE GENOMIC DNA]</scope>
    <source>
        <strain evidence="2 3">3753O</strain>
    </source>
</reference>
<evidence type="ECO:0000256" key="1">
    <source>
        <dbReference type="SAM" id="MobiDB-lite"/>
    </source>
</evidence>
<evidence type="ECO:0000313" key="3">
    <source>
        <dbReference type="Proteomes" id="UP000326331"/>
    </source>
</evidence>
<evidence type="ECO:0008006" key="4">
    <source>
        <dbReference type="Google" id="ProtNLM"/>
    </source>
</evidence>
<feature type="region of interest" description="Disordered" evidence="1">
    <location>
        <begin position="75"/>
        <end position="94"/>
    </location>
</feature>